<dbReference type="STRING" id="225359.A0A2S4PLW4"/>
<dbReference type="OrthoDB" id="5389296at2759"/>
<proteinExistence type="predicted"/>
<reference evidence="2 3" key="1">
    <citation type="submission" date="2017-10" db="EMBL/GenBank/DDBJ databases">
        <title>Development of genomic resources for the powdery mildew, Erysiphe pulchra.</title>
        <authorList>
            <person name="Wadl P.A."/>
            <person name="Mack B.M."/>
            <person name="Moore G."/>
            <person name="Beltz S.B."/>
        </authorList>
    </citation>
    <scope>NUCLEOTIDE SEQUENCE [LARGE SCALE GENOMIC DNA]</scope>
    <source>
        <strain evidence="2">Cflorida</strain>
    </source>
</reference>
<dbReference type="Proteomes" id="UP000237438">
    <property type="component" value="Unassembled WGS sequence"/>
</dbReference>
<keyword evidence="3" id="KW-1185">Reference proteome</keyword>
<feature type="region of interest" description="Disordered" evidence="1">
    <location>
        <begin position="1"/>
        <end position="42"/>
    </location>
</feature>
<gene>
    <name evidence="2" type="ORF">EPUL_004533</name>
</gene>
<feature type="non-terminal residue" evidence="2">
    <location>
        <position position="407"/>
    </location>
</feature>
<dbReference type="EMBL" id="PEDP01001992">
    <property type="protein sequence ID" value="POS83008.1"/>
    <property type="molecule type" value="Genomic_DNA"/>
</dbReference>
<protein>
    <submittedName>
        <fullName evidence="2">Uncharacterized protein</fullName>
    </submittedName>
</protein>
<dbReference type="AlphaFoldDB" id="A0A2S4PLW4"/>
<name>A0A2S4PLW4_9PEZI</name>
<feature type="compositionally biased region" description="Basic and acidic residues" evidence="1">
    <location>
        <begin position="162"/>
        <end position="176"/>
    </location>
</feature>
<evidence type="ECO:0000313" key="3">
    <source>
        <dbReference type="Proteomes" id="UP000237438"/>
    </source>
</evidence>
<feature type="compositionally biased region" description="Polar residues" evidence="1">
    <location>
        <begin position="149"/>
        <end position="161"/>
    </location>
</feature>
<comment type="caution">
    <text evidence="2">The sequence shown here is derived from an EMBL/GenBank/DDBJ whole genome shotgun (WGS) entry which is preliminary data.</text>
</comment>
<feature type="compositionally biased region" description="Polar residues" evidence="1">
    <location>
        <begin position="26"/>
        <end position="42"/>
    </location>
</feature>
<sequence length="407" mass="45571">MAPPVTPSPHRFMIKNDTPGPMLAGSQFNATPRFNFTPTSQTKSIKETPKFVFNPFHTSTENKPVKNDIPKFSLKSDFQASSGKKPAQNEIPKFVLNPSDFQISTENKTIKNGTTLFSLNSIDFPATTGKKPTQHDSIEIESDNSSESGMSLNEDSFTEIRSGSESKSEINEEPASKRRKKPLSPRSFEKPIWLKNEANKLRRKSDDVIMPLPATPTLSSSKPKNFDQIKVPRFLISSPDHMLTSKVLKENLIFAKPPVFRPPDLTTQQNFQTDPNPDLFSPHRRGEKYIGGGLAAELRNWLVNIKSSIPTSQKGRKDPWLFEILVEDFNGSNRIGMILVKGRRLQVTGVEKKDFVGEVKIILASEISSIGLQKSSNVEKGRIIGIKGPIWEVTIQNEKWAVGVDWK</sequence>
<accession>A0A2S4PLW4</accession>
<evidence type="ECO:0000256" key="1">
    <source>
        <dbReference type="SAM" id="MobiDB-lite"/>
    </source>
</evidence>
<feature type="region of interest" description="Disordered" evidence="1">
    <location>
        <begin position="123"/>
        <end position="185"/>
    </location>
</feature>
<organism evidence="2 3">
    <name type="scientific">Erysiphe pulchra</name>
    <dbReference type="NCBI Taxonomy" id="225359"/>
    <lineage>
        <taxon>Eukaryota</taxon>
        <taxon>Fungi</taxon>
        <taxon>Dikarya</taxon>
        <taxon>Ascomycota</taxon>
        <taxon>Pezizomycotina</taxon>
        <taxon>Leotiomycetes</taxon>
        <taxon>Erysiphales</taxon>
        <taxon>Erysiphaceae</taxon>
        <taxon>Erysiphe</taxon>
    </lineage>
</organism>
<evidence type="ECO:0000313" key="2">
    <source>
        <dbReference type="EMBL" id="POS83008.1"/>
    </source>
</evidence>